<dbReference type="Proteomes" id="UP001214603">
    <property type="component" value="Chromosome 6"/>
</dbReference>
<keyword evidence="2" id="KW-1185">Reference proteome</keyword>
<dbReference type="InterPro" id="IPR036167">
    <property type="entry name" value="tRNA_intron_Endo_cat-like_sf"/>
</dbReference>
<reference evidence="1" key="1">
    <citation type="submission" date="2023-03" db="EMBL/GenBank/DDBJ databases">
        <title>Mating type loci evolution in Malassezia.</title>
        <authorList>
            <person name="Coelho M.A."/>
        </authorList>
    </citation>
    <scope>NUCLEOTIDE SEQUENCE</scope>
    <source>
        <strain evidence="1">CBS 7876</strain>
    </source>
</reference>
<dbReference type="GO" id="GO:0006388">
    <property type="term" value="P:tRNA splicing, via endonucleolytic cleavage and ligation"/>
    <property type="evidence" value="ECO:0007669"/>
    <property type="project" value="InterPro"/>
</dbReference>
<accession>A0AAF0IU67</accession>
<protein>
    <submittedName>
        <fullName evidence="1">Uncharacterized protein</fullName>
    </submittedName>
</protein>
<name>A0AAF0IU67_9BASI</name>
<proteinExistence type="predicted"/>
<dbReference type="GO" id="GO:0003676">
    <property type="term" value="F:nucleic acid binding"/>
    <property type="evidence" value="ECO:0007669"/>
    <property type="project" value="InterPro"/>
</dbReference>
<organism evidence="1 2">
    <name type="scientific">Malassezia obtusa</name>
    <dbReference type="NCBI Taxonomy" id="76774"/>
    <lineage>
        <taxon>Eukaryota</taxon>
        <taxon>Fungi</taxon>
        <taxon>Dikarya</taxon>
        <taxon>Basidiomycota</taxon>
        <taxon>Ustilaginomycotina</taxon>
        <taxon>Malasseziomycetes</taxon>
        <taxon>Malasseziales</taxon>
        <taxon>Malasseziaceae</taxon>
        <taxon>Malassezia</taxon>
    </lineage>
</organism>
<gene>
    <name evidence="1" type="ORF">MOBT1_002676</name>
</gene>
<dbReference type="GO" id="GO:0005634">
    <property type="term" value="C:nucleus"/>
    <property type="evidence" value="ECO:0007669"/>
    <property type="project" value="UniProtKB-ARBA"/>
</dbReference>
<evidence type="ECO:0000313" key="1">
    <source>
        <dbReference type="EMBL" id="WFD03979.1"/>
    </source>
</evidence>
<evidence type="ECO:0000313" key="2">
    <source>
        <dbReference type="Proteomes" id="UP001214603"/>
    </source>
</evidence>
<dbReference type="Gene3D" id="3.40.1350.10">
    <property type="match status" value="1"/>
</dbReference>
<dbReference type="EMBL" id="CP119939">
    <property type="protein sequence ID" value="WFD03979.1"/>
    <property type="molecule type" value="Genomic_DNA"/>
</dbReference>
<dbReference type="AlphaFoldDB" id="A0AAF0IU67"/>
<dbReference type="SUPFAM" id="SSF53032">
    <property type="entry name" value="tRNA-intron endonuclease catalytic domain-like"/>
    <property type="match status" value="1"/>
</dbReference>
<sequence length="103" mass="11363">MSQADRPQATHHAAHAAVDPYAKTYPSQAAALFQTYVDLRYAAAWRDLRIIEIVRDDAGDAAVFGGRGWALIRGTAPQSEQAQAVLPMAIEQSFDTTTYVQRR</sequence>
<dbReference type="InterPro" id="IPR011856">
    <property type="entry name" value="tRNA_endonuc-like_dom_sf"/>
</dbReference>